<dbReference type="Gramene" id="PGSC0003DMT400084847">
    <property type="protein sequence ID" value="PGSC0003DMT400084847"/>
    <property type="gene ID" value="PGSC0003DMG400034418"/>
</dbReference>
<dbReference type="EnsemblPlants" id="PGSC0003DMT400084847">
    <property type="protein sequence ID" value="PGSC0003DMT400084847"/>
    <property type="gene ID" value="PGSC0003DMG400034418"/>
</dbReference>
<dbReference type="HOGENOM" id="CLU_1771341_0_0_1"/>
<sequence length="147" mass="16732">MAKPKAAERIVPTQEKTERKLMNEEAATSKGKATTPPTSGGKKDKGKRQESQGSLCIFRVLLRETIRRSADCSFHRLFYPAPVGLRVLDQRAKCIPSANRQVFEVFEGKAWTLSSKKEQQKLKERRNEDLRIASRSDIRLLFQCAEP</sequence>
<keyword evidence="3" id="KW-1185">Reference proteome</keyword>
<organism evidence="2 3">
    <name type="scientific">Solanum tuberosum</name>
    <name type="common">Potato</name>
    <dbReference type="NCBI Taxonomy" id="4113"/>
    <lineage>
        <taxon>Eukaryota</taxon>
        <taxon>Viridiplantae</taxon>
        <taxon>Streptophyta</taxon>
        <taxon>Embryophyta</taxon>
        <taxon>Tracheophyta</taxon>
        <taxon>Spermatophyta</taxon>
        <taxon>Magnoliopsida</taxon>
        <taxon>eudicotyledons</taxon>
        <taxon>Gunneridae</taxon>
        <taxon>Pentapetalae</taxon>
        <taxon>asterids</taxon>
        <taxon>lamiids</taxon>
        <taxon>Solanales</taxon>
        <taxon>Solanaceae</taxon>
        <taxon>Solanoideae</taxon>
        <taxon>Solaneae</taxon>
        <taxon>Solanum</taxon>
    </lineage>
</organism>
<dbReference type="InParanoid" id="M1D866"/>
<accession>M1D866</accession>
<dbReference type="PaxDb" id="4113-PGSC0003DMT400084847"/>
<dbReference type="AlphaFoldDB" id="M1D866"/>
<proteinExistence type="predicted"/>
<dbReference type="Proteomes" id="UP000011115">
    <property type="component" value="Unassembled WGS sequence"/>
</dbReference>
<evidence type="ECO:0000313" key="2">
    <source>
        <dbReference type="EnsemblPlants" id="PGSC0003DMT400084847"/>
    </source>
</evidence>
<reference evidence="2" key="2">
    <citation type="submission" date="2015-06" db="UniProtKB">
        <authorList>
            <consortium name="EnsemblPlants"/>
        </authorList>
    </citation>
    <scope>IDENTIFICATION</scope>
    <source>
        <strain evidence="2">DM1-3 516 R44</strain>
    </source>
</reference>
<feature type="compositionally biased region" description="Basic and acidic residues" evidence="1">
    <location>
        <begin position="41"/>
        <end position="50"/>
    </location>
</feature>
<evidence type="ECO:0000256" key="1">
    <source>
        <dbReference type="SAM" id="MobiDB-lite"/>
    </source>
</evidence>
<name>M1D866_SOLTU</name>
<feature type="region of interest" description="Disordered" evidence="1">
    <location>
        <begin position="1"/>
        <end position="51"/>
    </location>
</feature>
<protein>
    <submittedName>
        <fullName evidence="2">Uncharacterized protein</fullName>
    </submittedName>
</protein>
<evidence type="ECO:0000313" key="3">
    <source>
        <dbReference type="Proteomes" id="UP000011115"/>
    </source>
</evidence>
<reference evidence="3" key="1">
    <citation type="journal article" date="2011" name="Nature">
        <title>Genome sequence and analysis of the tuber crop potato.</title>
        <authorList>
            <consortium name="The Potato Genome Sequencing Consortium"/>
        </authorList>
    </citation>
    <scope>NUCLEOTIDE SEQUENCE [LARGE SCALE GENOMIC DNA]</scope>
    <source>
        <strain evidence="3">cv. DM1-3 516 R44</strain>
    </source>
</reference>